<proteinExistence type="predicted"/>
<dbReference type="AlphaFoldDB" id="A0A5S9NAK9"/>
<evidence type="ECO:0000313" key="2">
    <source>
        <dbReference type="Proteomes" id="UP000433050"/>
    </source>
</evidence>
<accession>A0A5S9NAK9</accession>
<protein>
    <submittedName>
        <fullName evidence="1">Uncharacterized protein</fullName>
    </submittedName>
</protein>
<dbReference type="EMBL" id="CACSAS010000001">
    <property type="protein sequence ID" value="CAA0087007.1"/>
    <property type="molecule type" value="Genomic_DNA"/>
</dbReference>
<gene>
    <name evidence="1" type="ORF">STARVERO_00357</name>
</gene>
<dbReference type="Proteomes" id="UP000433050">
    <property type="component" value="Unassembled WGS sequence"/>
</dbReference>
<dbReference type="RefSeq" id="WP_159597703.1">
    <property type="nucleotide sequence ID" value="NZ_CACSAS010000001.1"/>
</dbReference>
<name>A0A5S9NAK9_9HYPH</name>
<evidence type="ECO:0000313" key="1">
    <source>
        <dbReference type="EMBL" id="CAA0087007.1"/>
    </source>
</evidence>
<sequence length="118" mass="12971">MPVKTYPQLDERSLALLREAVLRLGSRGAVAEKLGYARTAVSQALNGCYPADTGKLAARIVEIFADHVACPHLLREIRAGDCREHRERPLSTANREAIKHWQACRACPLNPVKQGDAA</sequence>
<reference evidence="1 2" key="1">
    <citation type="submission" date="2019-12" db="EMBL/GenBank/DDBJ databases">
        <authorList>
            <person name="Reyes-Prieto M."/>
        </authorList>
    </citation>
    <scope>NUCLEOTIDE SEQUENCE [LARGE SCALE GENOMIC DNA]</scope>
    <source>
        <strain evidence="1">HF14-78462</strain>
    </source>
</reference>
<organism evidence="1 2">
    <name type="scientific">Starkeya nomas</name>
    <dbReference type="NCBI Taxonomy" id="2666134"/>
    <lineage>
        <taxon>Bacteria</taxon>
        <taxon>Pseudomonadati</taxon>
        <taxon>Pseudomonadota</taxon>
        <taxon>Alphaproteobacteria</taxon>
        <taxon>Hyphomicrobiales</taxon>
        <taxon>Xanthobacteraceae</taxon>
        <taxon>Starkeya</taxon>
    </lineage>
</organism>
<keyword evidence="2" id="KW-1185">Reference proteome</keyword>